<dbReference type="EMBL" id="UINC01076218">
    <property type="protein sequence ID" value="SVC15176.1"/>
    <property type="molecule type" value="Genomic_DNA"/>
</dbReference>
<protein>
    <submittedName>
        <fullName evidence="1">Uncharacterized protein</fullName>
    </submittedName>
</protein>
<evidence type="ECO:0000313" key="1">
    <source>
        <dbReference type="EMBL" id="SVC15176.1"/>
    </source>
</evidence>
<organism evidence="1">
    <name type="scientific">marine metagenome</name>
    <dbReference type="NCBI Taxonomy" id="408172"/>
    <lineage>
        <taxon>unclassified sequences</taxon>
        <taxon>metagenomes</taxon>
        <taxon>ecological metagenomes</taxon>
    </lineage>
</organism>
<reference evidence="1" key="1">
    <citation type="submission" date="2018-05" db="EMBL/GenBank/DDBJ databases">
        <authorList>
            <person name="Lanie J.A."/>
            <person name="Ng W.-L."/>
            <person name="Kazmierczak K.M."/>
            <person name="Andrzejewski T.M."/>
            <person name="Davidsen T.M."/>
            <person name="Wayne K.J."/>
            <person name="Tettelin H."/>
            <person name="Glass J.I."/>
            <person name="Rusch D."/>
            <person name="Podicherti R."/>
            <person name="Tsui H.-C.T."/>
            <person name="Winkler M.E."/>
        </authorList>
    </citation>
    <scope>NUCLEOTIDE SEQUENCE</scope>
</reference>
<name>A0A382JTU9_9ZZZZ</name>
<proteinExistence type="predicted"/>
<dbReference type="Gene3D" id="1.25.40.10">
    <property type="entry name" value="Tetratricopeptide repeat domain"/>
    <property type="match status" value="1"/>
</dbReference>
<dbReference type="InterPro" id="IPR011990">
    <property type="entry name" value="TPR-like_helical_dom_sf"/>
</dbReference>
<gene>
    <name evidence="1" type="ORF">METZ01_LOCUS268030</name>
</gene>
<dbReference type="AlphaFoldDB" id="A0A382JTU9"/>
<accession>A0A382JTU9</accession>
<sequence>MKKLSFILALLFITSMSSLAFSADPALKLPSGANAEANSHNEEGITHYNLGHYDVALKHFQVASKIDHSIGESHYNEALCLDALDQHGAATNHFYAARKYANGNPEILKSGILNAHAPMKREGS</sequence>
<dbReference type="SUPFAM" id="SSF48452">
    <property type="entry name" value="TPR-like"/>
    <property type="match status" value="1"/>
</dbReference>